<evidence type="ECO:0000313" key="3">
    <source>
        <dbReference type="EMBL" id="PWN30600.1"/>
    </source>
</evidence>
<feature type="coiled-coil region" evidence="1">
    <location>
        <begin position="273"/>
        <end position="300"/>
    </location>
</feature>
<feature type="region of interest" description="Disordered" evidence="2">
    <location>
        <begin position="59"/>
        <end position="226"/>
    </location>
</feature>
<gene>
    <name evidence="3" type="ORF">BDZ90DRAFT_229614</name>
</gene>
<reference evidence="3 4" key="1">
    <citation type="journal article" date="2018" name="Mol. Biol. Evol.">
        <title>Broad Genomic Sampling Reveals a Smut Pathogenic Ancestry of the Fungal Clade Ustilaginomycotina.</title>
        <authorList>
            <person name="Kijpornyongpan T."/>
            <person name="Mondo S.J."/>
            <person name="Barry K."/>
            <person name="Sandor L."/>
            <person name="Lee J."/>
            <person name="Lipzen A."/>
            <person name="Pangilinan J."/>
            <person name="LaButti K."/>
            <person name="Hainaut M."/>
            <person name="Henrissat B."/>
            <person name="Grigoriev I.V."/>
            <person name="Spatafora J.W."/>
            <person name="Aime M.C."/>
        </authorList>
    </citation>
    <scope>NUCLEOTIDE SEQUENCE [LARGE SCALE GENOMIC DNA]</scope>
    <source>
        <strain evidence="3 4">MCA 5214</strain>
    </source>
</reference>
<organism evidence="3 4">
    <name type="scientific">Jaminaea rosea</name>
    <dbReference type="NCBI Taxonomy" id="1569628"/>
    <lineage>
        <taxon>Eukaryota</taxon>
        <taxon>Fungi</taxon>
        <taxon>Dikarya</taxon>
        <taxon>Basidiomycota</taxon>
        <taxon>Ustilaginomycotina</taxon>
        <taxon>Exobasidiomycetes</taxon>
        <taxon>Microstromatales</taxon>
        <taxon>Microstromatales incertae sedis</taxon>
        <taxon>Jaminaea</taxon>
    </lineage>
</organism>
<feature type="region of interest" description="Disordered" evidence="2">
    <location>
        <begin position="425"/>
        <end position="454"/>
    </location>
</feature>
<feature type="compositionally biased region" description="Basic residues" evidence="2">
    <location>
        <begin position="443"/>
        <end position="452"/>
    </location>
</feature>
<evidence type="ECO:0000256" key="2">
    <source>
        <dbReference type="SAM" id="MobiDB-lite"/>
    </source>
</evidence>
<dbReference type="EMBL" id="KZ819662">
    <property type="protein sequence ID" value="PWN30600.1"/>
    <property type="molecule type" value="Genomic_DNA"/>
</dbReference>
<accession>A0A316UZ75</accession>
<feature type="compositionally biased region" description="Low complexity" evidence="2">
    <location>
        <begin position="15"/>
        <end position="29"/>
    </location>
</feature>
<evidence type="ECO:0000313" key="4">
    <source>
        <dbReference type="Proteomes" id="UP000245884"/>
    </source>
</evidence>
<dbReference type="Proteomes" id="UP000245884">
    <property type="component" value="Unassembled WGS sequence"/>
</dbReference>
<sequence>MAAVIDLTMSPSPPMAIAAAQHASSSSTLARRDHNAQTPSSSKTPRKVTIFVYASDSDCEQEQVPSLSQGSSSSDGFLEVGSSVRDEEDESVLEFRSHLARFAGNADIKASSSSSRRPAPSRARASKSPTKGHAASSVPVKPGGALHASIEATSDEPRPPAKKRVKGPSKAEEDDASEPIKAAFSSAASPPKSIKRHRKSASPEKAITKPPGPRPPPPPPPLDLTSFPNSKLLLLTMCPFCSHSFPSRQAPPTRRRHLCLCGASKLLSVSVALAILDEEIRRLDRLAQLQEQEKQATESAWDLLVRTSGLAVRRTQDEEMCDALGLPKGSARRREVAMREEEVDLQRCGDAAGGEASKNARRWKKLDTEGTRVCLLERHADGGRRTARCNLVALCGDDGYEADDGDEVYDLGYSDPIAAFAHKRQQQRLLDESTRTPPATQSMRHRPSRLAARKGPGAMAGYGLGLHLASRSKGKSVA</sequence>
<dbReference type="AlphaFoldDB" id="A0A316UZ75"/>
<evidence type="ECO:0000256" key="1">
    <source>
        <dbReference type="SAM" id="Coils"/>
    </source>
</evidence>
<feature type="compositionally biased region" description="Low complexity" evidence="2">
    <location>
        <begin position="179"/>
        <end position="192"/>
    </location>
</feature>
<feature type="region of interest" description="Disordered" evidence="2">
    <location>
        <begin position="1"/>
        <end position="47"/>
    </location>
</feature>
<keyword evidence="1" id="KW-0175">Coiled coil</keyword>
<feature type="compositionally biased region" description="Pro residues" evidence="2">
    <location>
        <begin position="210"/>
        <end position="222"/>
    </location>
</feature>
<dbReference type="GeneID" id="37026962"/>
<protein>
    <submittedName>
        <fullName evidence="3">Uncharacterized protein</fullName>
    </submittedName>
</protein>
<keyword evidence="4" id="KW-1185">Reference proteome</keyword>
<name>A0A316UZ75_9BASI</name>
<dbReference type="RefSeq" id="XP_025365212.1">
    <property type="nucleotide sequence ID" value="XM_025505139.1"/>
</dbReference>
<proteinExistence type="predicted"/>
<feature type="compositionally biased region" description="Low complexity" evidence="2">
    <location>
        <begin position="109"/>
        <end position="129"/>
    </location>
</feature>